<dbReference type="RefSeq" id="WP_167029154.1">
    <property type="nucleotide sequence ID" value="NZ_CP050177.1"/>
</dbReference>
<dbReference type="GO" id="GO:0003997">
    <property type="term" value="F:acyl-CoA oxidase activity"/>
    <property type="evidence" value="ECO:0007669"/>
    <property type="project" value="InterPro"/>
</dbReference>
<keyword evidence="5" id="KW-0560">Oxidoreductase</keyword>
<proteinExistence type="inferred from homology"/>
<evidence type="ECO:0000256" key="5">
    <source>
        <dbReference type="ARBA" id="ARBA00023002"/>
    </source>
</evidence>
<dbReference type="Pfam" id="PF01756">
    <property type="entry name" value="ACOX"/>
    <property type="match status" value="1"/>
</dbReference>
<dbReference type="AlphaFoldDB" id="A0A6G9GYU6"/>
<keyword evidence="4" id="KW-0274">FAD</keyword>
<dbReference type="GO" id="GO:0071949">
    <property type="term" value="F:FAD binding"/>
    <property type="evidence" value="ECO:0007669"/>
    <property type="project" value="InterPro"/>
</dbReference>
<comment type="cofactor">
    <cofactor evidence="1">
        <name>FAD</name>
        <dbReference type="ChEBI" id="CHEBI:57692"/>
    </cofactor>
</comment>
<gene>
    <name evidence="9" type="ORF">HA039_14535</name>
</gene>
<dbReference type="EMBL" id="CP050177">
    <property type="protein sequence ID" value="QIQ03390.1"/>
    <property type="molecule type" value="Genomic_DNA"/>
</dbReference>
<feature type="region of interest" description="Disordered" evidence="6">
    <location>
        <begin position="472"/>
        <end position="494"/>
    </location>
</feature>
<dbReference type="InterPro" id="IPR002655">
    <property type="entry name" value="Acyl-CoA_oxidase_C"/>
</dbReference>
<evidence type="ECO:0000256" key="6">
    <source>
        <dbReference type="SAM" id="MobiDB-lite"/>
    </source>
</evidence>
<organism evidence="9 10">
    <name type="scientific">Streptomyces liangshanensis</name>
    <dbReference type="NCBI Taxonomy" id="2717324"/>
    <lineage>
        <taxon>Bacteria</taxon>
        <taxon>Bacillati</taxon>
        <taxon>Actinomycetota</taxon>
        <taxon>Actinomycetes</taxon>
        <taxon>Kitasatosporales</taxon>
        <taxon>Streptomycetaceae</taxon>
        <taxon>Streptomyces</taxon>
    </lineage>
</organism>
<feature type="domain" description="Acyl-CoA oxidase C-alpha1" evidence="8">
    <location>
        <begin position="312"/>
        <end position="471"/>
    </location>
</feature>
<evidence type="ECO:0000256" key="4">
    <source>
        <dbReference type="ARBA" id="ARBA00022827"/>
    </source>
</evidence>
<dbReference type="PANTHER" id="PTHR10909">
    <property type="entry name" value="ELECTRON TRANSPORT OXIDOREDUCTASE"/>
    <property type="match status" value="1"/>
</dbReference>
<dbReference type="SUPFAM" id="SSF56645">
    <property type="entry name" value="Acyl-CoA dehydrogenase NM domain-like"/>
    <property type="match status" value="1"/>
</dbReference>
<evidence type="ECO:0000313" key="9">
    <source>
        <dbReference type="EMBL" id="QIQ03390.1"/>
    </source>
</evidence>
<evidence type="ECO:0000256" key="2">
    <source>
        <dbReference type="ARBA" id="ARBA00006288"/>
    </source>
</evidence>
<dbReference type="InterPro" id="IPR009100">
    <property type="entry name" value="AcylCoA_DH/oxidase_NM_dom_sf"/>
</dbReference>
<dbReference type="KEGG" id="slia:HA039_14535"/>
<dbReference type="Gene3D" id="1.20.140.10">
    <property type="entry name" value="Butyryl-CoA Dehydrogenase, subunit A, domain 3"/>
    <property type="match status" value="2"/>
</dbReference>
<protein>
    <submittedName>
        <fullName evidence="9">Uncharacterized protein</fullName>
    </submittedName>
</protein>
<feature type="region of interest" description="Disordered" evidence="6">
    <location>
        <begin position="1"/>
        <end position="29"/>
    </location>
</feature>
<name>A0A6G9GYU6_9ACTN</name>
<dbReference type="InterPro" id="IPR046373">
    <property type="entry name" value="Acyl-CoA_Oxase/DH_mid-dom_sf"/>
</dbReference>
<dbReference type="SUPFAM" id="SSF47203">
    <property type="entry name" value="Acyl-CoA dehydrogenase C-terminal domain-like"/>
    <property type="match status" value="2"/>
</dbReference>
<dbReference type="Gene3D" id="2.40.110.10">
    <property type="entry name" value="Butyryl-CoA Dehydrogenase, subunit A, domain 2"/>
    <property type="match status" value="1"/>
</dbReference>
<keyword evidence="10" id="KW-1185">Reference proteome</keyword>
<dbReference type="GO" id="GO:0055088">
    <property type="term" value="P:lipid homeostasis"/>
    <property type="evidence" value="ECO:0007669"/>
    <property type="project" value="TreeGrafter"/>
</dbReference>
<keyword evidence="3" id="KW-0285">Flavoprotein</keyword>
<evidence type="ECO:0000259" key="7">
    <source>
        <dbReference type="Pfam" id="PF01756"/>
    </source>
</evidence>
<evidence type="ECO:0000313" key="10">
    <source>
        <dbReference type="Proteomes" id="UP000501179"/>
    </source>
</evidence>
<dbReference type="GO" id="GO:0033540">
    <property type="term" value="P:fatty acid beta-oxidation using acyl-CoA oxidase"/>
    <property type="evidence" value="ECO:0007669"/>
    <property type="project" value="TreeGrafter"/>
</dbReference>
<feature type="domain" description="Acyl-CoA oxidase C-terminal" evidence="7">
    <location>
        <begin position="506"/>
        <end position="639"/>
    </location>
</feature>
<evidence type="ECO:0000256" key="3">
    <source>
        <dbReference type="ARBA" id="ARBA00022630"/>
    </source>
</evidence>
<dbReference type="InterPro" id="IPR036250">
    <property type="entry name" value="AcylCo_DH-like_C"/>
</dbReference>
<feature type="compositionally biased region" description="Low complexity" evidence="6">
    <location>
        <begin position="8"/>
        <end position="18"/>
    </location>
</feature>
<dbReference type="Pfam" id="PF22924">
    <property type="entry name" value="ACOX_C_alpha1"/>
    <property type="match status" value="1"/>
</dbReference>
<accession>A0A6G9GYU6</accession>
<dbReference type="InterPro" id="IPR055060">
    <property type="entry name" value="ACOX_C_alpha1"/>
</dbReference>
<reference evidence="9 10" key="1">
    <citation type="submission" date="2020-03" db="EMBL/GenBank/DDBJ databases">
        <title>A novel species.</title>
        <authorList>
            <person name="Gao J."/>
        </authorList>
    </citation>
    <scope>NUCLEOTIDE SEQUENCE [LARGE SCALE GENOMIC DNA]</scope>
    <source>
        <strain evidence="9 10">QMT-12</strain>
    </source>
</reference>
<comment type="similarity">
    <text evidence="2">Belongs to the acyl-CoA oxidase family.</text>
</comment>
<evidence type="ECO:0000256" key="1">
    <source>
        <dbReference type="ARBA" id="ARBA00001974"/>
    </source>
</evidence>
<dbReference type="GO" id="GO:0005504">
    <property type="term" value="F:fatty acid binding"/>
    <property type="evidence" value="ECO:0007669"/>
    <property type="project" value="TreeGrafter"/>
</dbReference>
<dbReference type="InterPro" id="IPR012258">
    <property type="entry name" value="Acyl-CoA_oxidase"/>
</dbReference>
<evidence type="ECO:0000259" key="8">
    <source>
        <dbReference type="Pfam" id="PF22924"/>
    </source>
</evidence>
<sequence length="668" mass="69921">MNPPVTAPTPAHATTPEASDASGAAEAPEAREIPEAALAELTRLTGTACPPDLRERIVTALAGGPAPLPAEAGLSDDHAVHLRLRRLAESLPGLQEVFSDTELLAEVGACVGAADPSLYMAALSHYILCAGSVLTLSGGDRPAPALARLEGARARGVFMVTEIGDASSHLAIRTTATFDPERREFVLHTPDARAAKFSAVAVLGLPQTAVVCARVLTGGRDAGVFSFAVELSDDDGVLVPGVHISAPLSAHALPLAYAVVRFDQVRVPYADWLRDSADLDADGIPHDPLGTPDARLRRTLSVGQALWATLPTAMAAMARGAAVTTLRHSAHRRSHGRLAPGAPVLTYRTQQHAVLGAVAEAFALSCTAATARDTWRAAHRPPEGTGALPARARAGARMTFAPWSAVDRPLAAYKAFTVRETARLAASCQHRSGLAGFLDVNRLQSWQGFAHAFDSAGGDSTLIMLDTGRALATDDAPADPEPGPGTPHHALSPADPAWWPAVTRALQRRLTADLRGALRARTEQGLEGLELWNPLLGRAQRLGEVYAHRLAAENLTAVVDAAEEPEVKQALPPLAALYGLLQAERLSGVLQSAGVLDASTVTALPALTDDRCDELTPHLPLLARAMALPDRLAPAPLGADAYAAALVEETAVRTNGTPDPATDRGRTT</sequence>
<dbReference type="PANTHER" id="PTHR10909:SF382">
    <property type="entry name" value="ACYL-COENZYME A OXIDASE"/>
    <property type="match status" value="1"/>
</dbReference>
<dbReference type="Proteomes" id="UP000501179">
    <property type="component" value="Chromosome"/>
</dbReference>